<reference evidence="2" key="1">
    <citation type="journal article" date="2021" name="Int. J. Syst. Evol. Microbiol.">
        <title>Bradyrhizobium septentrionale sp. nov. (sv. septentrionale) and Bradyrhizobium quebecense sp. nov. (sv. septentrionale) associated with legumes native to Canada possess rearranged symbiosis genes and numerous insertion sequences.</title>
        <authorList>
            <person name="Bromfield E.S.P."/>
            <person name="Cloutier S."/>
        </authorList>
    </citation>
    <scope>NUCLEOTIDE SEQUENCE</scope>
    <source>
        <strain evidence="2">5S5</strain>
    </source>
</reference>
<sequence length="52" mass="5808">MEAARLDRRRLLLWIVAWTGLSAAWFLGDSDPLAEIDLAIARLAAAELDWIA</sequence>
<name>A0ABZ2NPP0_9BRAD</name>
<dbReference type="Proteomes" id="UP001432046">
    <property type="component" value="Chromosome"/>
</dbReference>
<organism evidence="2 3">
    <name type="scientific">Bradyrhizobium septentrionale</name>
    <dbReference type="NCBI Taxonomy" id="1404411"/>
    <lineage>
        <taxon>Bacteria</taxon>
        <taxon>Pseudomonadati</taxon>
        <taxon>Pseudomonadota</taxon>
        <taxon>Alphaproteobacteria</taxon>
        <taxon>Hyphomicrobiales</taxon>
        <taxon>Nitrobacteraceae</taxon>
        <taxon>Bradyrhizobium</taxon>
    </lineage>
</organism>
<keyword evidence="1" id="KW-0472">Membrane</keyword>
<protein>
    <submittedName>
        <fullName evidence="2">Aminoglycoside phosphotransferase family protein</fullName>
    </submittedName>
</protein>
<evidence type="ECO:0000256" key="1">
    <source>
        <dbReference type="SAM" id="Phobius"/>
    </source>
</evidence>
<dbReference type="RefSeq" id="WP_234583608.1">
    <property type="nucleotide sequence ID" value="NZ_CP147708.1"/>
</dbReference>
<keyword evidence="3" id="KW-1185">Reference proteome</keyword>
<keyword evidence="1" id="KW-0812">Transmembrane</keyword>
<keyword evidence="1" id="KW-1133">Transmembrane helix</keyword>
<accession>A0ABZ2NPP0</accession>
<gene>
    <name evidence="2" type="ORF">WDK88_23270</name>
</gene>
<dbReference type="EMBL" id="CP147711">
    <property type="protein sequence ID" value="WXC76430.1"/>
    <property type="molecule type" value="Genomic_DNA"/>
</dbReference>
<dbReference type="Pfam" id="PF04655">
    <property type="entry name" value="APH_6_hur"/>
    <property type="match status" value="1"/>
</dbReference>
<proteinExistence type="predicted"/>
<feature type="transmembrane region" description="Helical" evidence="1">
    <location>
        <begin position="12"/>
        <end position="28"/>
    </location>
</feature>
<evidence type="ECO:0000313" key="3">
    <source>
        <dbReference type="Proteomes" id="UP001432046"/>
    </source>
</evidence>
<reference evidence="2" key="2">
    <citation type="submission" date="2024-03" db="EMBL/GenBank/DDBJ databases">
        <authorList>
            <person name="Bromfield E.S.P."/>
            <person name="Cloutier S."/>
        </authorList>
    </citation>
    <scope>NUCLEOTIDE SEQUENCE</scope>
    <source>
        <strain evidence="2">5S5</strain>
    </source>
</reference>
<evidence type="ECO:0000313" key="2">
    <source>
        <dbReference type="EMBL" id="WXC76430.1"/>
    </source>
</evidence>
<dbReference type="InterPro" id="IPR006748">
    <property type="entry name" value="NH2Glyco/OHUrea_AB-resist_kin"/>
</dbReference>